<dbReference type="EMBL" id="JAULSX010000007">
    <property type="protein sequence ID" value="KAK3487960.1"/>
    <property type="molecule type" value="Genomic_DNA"/>
</dbReference>
<organism evidence="2 3">
    <name type="scientific">Neurospora hispaniola</name>
    <dbReference type="NCBI Taxonomy" id="588809"/>
    <lineage>
        <taxon>Eukaryota</taxon>
        <taxon>Fungi</taxon>
        <taxon>Dikarya</taxon>
        <taxon>Ascomycota</taxon>
        <taxon>Pezizomycotina</taxon>
        <taxon>Sordariomycetes</taxon>
        <taxon>Sordariomycetidae</taxon>
        <taxon>Sordariales</taxon>
        <taxon>Sordariaceae</taxon>
        <taxon>Neurospora</taxon>
    </lineage>
</organism>
<sequence>MIAMMTRKEYYTRCSCPKGKLSAPGGPEYLVAHIHLPSRDNSDDFLPPYHADMERKNPGVTCQCSTERTRLPGRPDIIGAHFHGLSPKSTGNPKPSTLPEDTINFNIPEGEDFHWDVIERPTQDSQDLSIEGVLATLVVTGLFVGVVTLPFVPVILPAGHWAIPAARELWKIVGKQVEGKEHFYFPLPPKSCQSYLGLKGRLLSASARSGLR</sequence>
<protein>
    <submittedName>
        <fullName evidence="2">Uncharacterized protein</fullName>
    </submittedName>
</protein>
<accession>A0AAJ0I2I9</accession>
<keyword evidence="3" id="KW-1185">Reference proteome</keyword>
<evidence type="ECO:0000313" key="3">
    <source>
        <dbReference type="Proteomes" id="UP001285908"/>
    </source>
</evidence>
<feature type="transmembrane region" description="Helical" evidence="1">
    <location>
        <begin position="133"/>
        <end position="156"/>
    </location>
</feature>
<keyword evidence="1" id="KW-1133">Transmembrane helix</keyword>
<keyword evidence="1" id="KW-0812">Transmembrane</keyword>
<name>A0AAJ0I2I9_9PEZI</name>
<dbReference type="Proteomes" id="UP001285908">
    <property type="component" value="Unassembled WGS sequence"/>
</dbReference>
<proteinExistence type="predicted"/>
<comment type="caution">
    <text evidence="2">The sequence shown here is derived from an EMBL/GenBank/DDBJ whole genome shotgun (WGS) entry which is preliminary data.</text>
</comment>
<dbReference type="GeneID" id="87875280"/>
<gene>
    <name evidence="2" type="ORF">B0T23DRAFT_387018</name>
</gene>
<reference evidence="2 3" key="1">
    <citation type="journal article" date="2023" name="Mol. Phylogenet. Evol.">
        <title>Genome-scale phylogeny and comparative genomics of the fungal order Sordariales.</title>
        <authorList>
            <person name="Hensen N."/>
            <person name="Bonometti L."/>
            <person name="Westerberg I."/>
            <person name="Brannstrom I.O."/>
            <person name="Guillou S."/>
            <person name="Cros-Aarteil S."/>
            <person name="Calhoun S."/>
            <person name="Haridas S."/>
            <person name="Kuo A."/>
            <person name="Mondo S."/>
            <person name="Pangilinan J."/>
            <person name="Riley R."/>
            <person name="LaButti K."/>
            <person name="Andreopoulos B."/>
            <person name="Lipzen A."/>
            <person name="Chen C."/>
            <person name="Yan M."/>
            <person name="Daum C."/>
            <person name="Ng V."/>
            <person name="Clum A."/>
            <person name="Steindorff A."/>
            <person name="Ohm R.A."/>
            <person name="Martin F."/>
            <person name="Silar P."/>
            <person name="Natvig D.O."/>
            <person name="Lalanne C."/>
            <person name="Gautier V."/>
            <person name="Ament-Velasquez S.L."/>
            <person name="Kruys A."/>
            <person name="Hutchinson M.I."/>
            <person name="Powell A.J."/>
            <person name="Barry K."/>
            <person name="Miller A.N."/>
            <person name="Grigoriev I.V."/>
            <person name="Debuchy R."/>
            <person name="Gladieux P."/>
            <person name="Hiltunen Thoren M."/>
            <person name="Johannesson H."/>
        </authorList>
    </citation>
    <scope>NUCLEOTIDE SEQUENCE [LARGE SCALE GENOMIC DNA]</scope>
    <source>
        <strain evidence="2 3">FGSC 10403</strain>
    </source>
</reference>
<dbReference type="RefSeq" id="XP_062690087.1">
    <property type="nucleotide sequence ID" value="XM_062837658.1"/>
</dbReference>
<keyword evidence="1" id="KW-0472">Membrane</keyword>
<evidence type="ECO:0000313" key="2">
    <source>
        <dbReference type="EMBL" id="KAK3487960.1"/>
    </source>
</evidence>
<evidence type="ECO:0000256" key="1">
    <source>
        <dbReference type="SAM" id="Phobius"/>
    </source>
</evidence>
<dbReference type="AlphaFoldDB" id="A0AAJ0I2I9"/>